<accession>F8P5W4</accession>
<dbReference type="HOGENOM" id="CLU_157400_0_0_1"/>
<dbReference type="AlphaFoldDB" id="F8P5W4"/>
<dbReference type="OrthoDB" id="2620452at2759"/>
<evidence type="ECO:0000313" key="2">
    <source>
        <dbReference type="EMBL" id="EGO22001.1"/>
    </source>
</evidence>
<gene>
    <name evidence="2" type="ORF">SERLADRAFT_475105</name>
</gene>
<feature type="compositionally biased region" description="Polar residues" evidence="1">
    <location>
        <begin position="1"/>
        <end position="16"/>
    </location>
</feature>
<feature type="compositionally biased region" description="Basic residues" evidence="1">
    <location>
        <begin position="95"/>
        <end position="104"/>
    </location>
</feature>
<feature type="region of interest" description="Disordered" evidence="1">
    <location>
        <begin position="45"/>
        <end position="134"/>
    </location>
</feature>
<organism>
    <name type="scientific">Serpula lacrymans var. lacrymans (strain S7.9)</name>
    <name type="common">Dry rot fungus</name>
    <dbReference type="NCBI Taxonomy" id="578457"/>
    <lineage>
        <taxon>Eukaryota</taxon>
        <taxon>Fungi</taxon>
        <taxon>Dikarya</taxon>
        <taxon>Basidiomycota</taxon>
        <taxon>Agaricomycotina</taxon>
        <taxon>Agaricomycetes</taxon>
        <taxon>Agaricomycetidae</taxon>
        <taxon>Boletales</taxon>
        <taxon>Coniophorineae</taxon>
        <taxon>Serpulaceae</taxon>
        <taxon>Serpula</taxon>
    </lineage>
</organism>
<sequence length="134" mass="14864">MTITVPPSATSKPTRSTGKEKKIKNFFEHGKDALELATLIAATEEKKQLSRAERHHRPQAGQPKPKQTDHKISSKDKLKEMKTIIAAQRAQSKKEKVKLRKEKHKTCQDNSGTSHTGASNNAKGPGLRKKVSFA</sequence>
<feature type="compositionally biased region" description="Polar residues" evidence="1">
    <location>
        <begin position="108"/>
        <end position="122"/>
    </location>
</feature>
<reference evidence="2" key="1">
    <citation type="submission" date="2011-04" db="EMBL/GenBank/DDBJ databases">
        <title>Evolution of plant cell wall degrading machinery underlies the functional diversity of forest fungi.</title>
        <authorList>
            <consortium name="US DOE Joint Genome Institute (JGI-PGF)"/>
            <person name="Eastwood D.C."/>
            <person name="Floudas D."/>
            <person name="Binder M."/>
            <person name="Majcherczyk A."/>
            <person name="Schneider P."/>
            <person name="Aerts A."/>
            <person name="Asiegbu F.O."/>
            <person name="Baker S.E."/>
            <person name="Barry K."/>
            <person name="Bendiksby M."/>
            <person name="Blumentritt M."/>
            <person name="Coutinho P.M."/>
            <person name="Cullen D."/>
            <person name="Cullen D."/>
            <person name="Gathman A."/>
            <person name="Goodell B."/>
            <person name="Henrissat B."/>
            <person name="Ihrmark K."/>
            <person name="Kauserud H."/>
            <person name="Kohler A."/>
            <person name="LaButti K."/>
            <person name="Lapidus A."/>
            <person name="Lavin J.L."/>
            <person name="Lee Y.-H."/>
            <person name="Lindquist E."/>
            <person name="Lilly W."/>
            <person name="Lucas S."/>
            <person name="Morin E."/>
            <person name="Murat C."/>
            <person name="Oguiza J.A."/>
            <person name="Park J."/>
            <person name="Pisabarro A.G."/>
            <person name="Riley R."/>
            <person name="Rosling A."/>
            <person name="Salamov A."/>
            <person name="Schmidt O."/>
            <person name="Schmutz J."/>
            <person name="Skrede I."/>
            <person name="Stenlid J."/>
            <person name="Wiebenga A."/>
            <person name="Xie X."/>
            <person name="Kues U."/>
            <person name="Hibbett D.S."/>
            <person name="Hoffmeister D."/>
            <person name="Hogberg N."/>
            <person name="Martin F."/>
            <person name="Grigoriev I.V."/>
            <person name="Watkinson S.C."/>
        </authorList>
    </citation>
    <scope>NUCLEOTIDE SEQUENCE</scope>
    <source>
        <strain evidence="2">S7.9</strain>
    </source>
</reference>
<feature type="region of interest" description="Disordered" evidence="1">
    <location>
        <begin position="1"/>
        <end position="21"/>
    </location>
</feature>
<protein>
    <submittedName>
        <fullName evidence="2">Uncharacterized protein</fullName>
    </submittedName>
</protein>
<dbReference type="Proteomes" id="UP000008064">
    <property type="component" value="Unassembled WGS sequence"/>
</dbReference>
<proteinExistence type="predicted"/>
<name>F8P5W4_SERL9</name>
<dbReference type="EMBL" id="GL945438">
    <property type="protein sequence ID" value="EGO22001.1"/>
    <property type="molecule type" value="Genomic_DNA"/>
</dbReference>
<evidence type="ECO:0000256" key="1">
    <source>
        <dbReference type="SAM" id="MobiDB-lite"/>
    </source>
</evidence>
<dbReference type="RefSeq" id="XP_007321787.1">
    <property type="nucleotide sequence ID" value="XM_007321725.1"/>
</dbReference>
<dbReference type="KEGG" id="sla:SERLADRAFT_475105"/>
<feature type="compositionally biased region" description="Basic and acidic residues" evidence="1">
    <location>
        <begin position="66"/>
        <end position="82"/>
    </location>
</feature>
<dbReference type="GeneID" id="18820588"/>